<dbReference type="PANTHER" id="PTHR10067:SF9">
    <property type="entry name" value="PHOSPHATIDYLSERINE DECARBOXYLASE FAMILY PROTEIN (AFU_ORTHOLOGUE AFUA_7G01730)"/>
    <property type="match status" value="1"/>
</dbReference>
<keyword evidence="2" id="KW-0456">Lyase</keyword>
<dbReference type="GO" id="GO:0006646">
    <property type="term" value="P:phosphatidylethanolamine biosynthetic process"/>
    <property type="evidence" value="ECO:0007669"/>
    <property type="project" value="TreeGrafter"/>
</dbReference>
<dbReference type="PANTHER" id="PTHR10067">
    <property type="entry name" value="PHOSPHATIDYLSERINE DECARBOXYLASE"/>
    <property type="match status" value="1"/>
</dbReference>
<organism evidence="4 5">
    <name type="scientific">Pisolithus microcarpus 441</name>
    <dbReference type="NCBI Taxonomy" id="765257"/>
    <lineage>
        <taxon>Eukaryota</taxon>
        <taxon>Fungi</taxon>
        <taxon>Dikarya</taxon>
        <taxon>Basidiomycota</taxon>
        <taxon>Agaricomycotina</taxon>
        <taxon>Agaricomycetes</taxon>
        <taxon>Agaricomycetidae</taxon>
        <taxon>Boletales</taxon>
        <taxon>Sclerodermatineae</taxon>
        <taxon>Pisolithaceae</taxon>
        <taxon>Pisolithus</taxon>
    </lineage>
</organism>
<dbReference type="OrthoDB" id="5973539at2759"/>
<sequence>MPKTTVCRWLPEDPAVVDAYVHDLLYTSRLIHGIHPDTCEPFAEPGENLVEAIGKIDVDFELSHVEHCFHFAPSEEPVFRVYALNPIVAEFKTFIETEGVVYAAFNKMFREAPPPQDPSQRRIRNYVDLLRAINTNLATAPTYRPGPSAMVAGVPYYGIIARFCNTHAGYEAFTHPGVNERFCRVFTAWHNYLTSRRSTNVIHDREGGWLSTVALHAMVTSAGGNPQQQTFEEFYDCNPRAPHYGFNSYDELFVRELHLRHRAPTHPDNSSIVNSACSSTVHDLYYNLKRTDEFWIKNTPYSLSHILAEDELTNDFVGGTLLQAMLGSLDYHRWRSPVNGTVVKTRLISGATHPNPPPTYYAACLDNNHTDLDVVSRSQDFVTAISTRALIFIRAADPVGLMCFVGVGLGEVSTCRIAVTQGQTLRKGDELGQFHFGGSTHCLIFRRGLTVTPADEQGRELVGSKVQVGKAILTAAAHN</sequence>
<evidence type="ECO:0000313" key="4">
    <source>
        <dbReference type="EMBL" id="KIK25507.1"/>
    </source>
</evidence>
<evidence type="ECO:0000313" key="5">
    <source>
        <dbReference type="Proteomes" id="UP000054018"/>
    </source>
</evidence>
<evidence type="ECO:0000259" key="3">
    <source>
        <dbReference type="Pfam" id="PF12588"/>
    </source>
</evidence>
<dbReference type="Proteomes" id="UP000054018">
    <property type="component" value="Unassembled WGS sequence"/>
</dbReference>
<dbReference type="EMBL" id="KN833707">
    <property type="protein sequence ID" value="KIK25507.1"/>
    <property type="molecule type" value="Genomic_DNA"/>
</dbReference>
<keyword evidence="5" id="KW-1185">Reference proteome</keyword>
<dbReference type="GO" id="GO:0005739">
    <property type="term" value="C:mitochondrion"/>
    <property type="evidence" value="ECO:0007669"/>
    <property type="project" value="TreeGrafter"/>
</dbReference>
<dbReference type="GO" id="GO:0004609">
    <property type="term" value="F:phosphatidylserine decarboxylase activity"/>
    <property type="evidence" value="ECO:0007669"/>
    <property type="project" value="InterPro"/>
</dbReference>
<dbReference type="InterPro" id="IPR022237">
    <property type="entry name" value="PsiD-like"/>
</dbReference>
<dbReference type="InterPro" id="IPR003817">
    <property type="entry name" value="PS_Dcarbxylase"/>
</dbReference>
<reference evidence="4 5" key="1">
    <citation type="submission" date="2014-04" db="EMBL/GenBank/DDBJ databases">
        <authorList>
            <consortium name="DOE Joint Genome Institute"/>
            <person name="Kuo A."/>
            <person name="Kohler A."/>
            <person name="Costa M.D."/>
            <person name="Nagy L.G."/>
            <person name="Floudas D."/>
            <person name="Copeland A."/>
            <person name="Barry K.W."/>
            <person name="Cichocki N."/>
            <person name="Veneault-Fourrey C."/>
            <person name="LaButti K."/>
            <person name="Lindquist E.A."/>
            <person name="Lipzen A."/>
            <person name="Lundell T."/>
            <person name="Morin E."/>
            <person name="Murat C."/>
            <person name="Sun H."/>
            <person name="Tunlid A."/>
            <person name="Henrissat B."/>
            <person name="Grigoriev I.V."/>
            <person name="Hibbett D.S."/>
            <person name="Martin F."/>
            <person name="Nordberg H.P."/>
            <person name="Cantor M.N."/>
            <person name="Hua S.X."/>
        </authorList>
    </citation>
    <scope>NUCLEOTIDE SEQUENCE [LARGE SCALE GENOMIC DNA]</scope>
    <source>
        <strain evidence="4 5">441</strain>
    </source>
</reference>
<proteinExistence type="predicted"/>
<evidence type="ECO:0000256" key="1">
    <source>
        <dbReference type="ARBA" id="ARBA00022793"/>
    </source>
</evidence>
<accession>A0A0C9ZTE9</accession>
<gene>
    <name evidence="4" type="ORF">PISMIDRAFT_9528</name>
</gene>
<protein>
    <submittedName>
        <fullName evidence="4">Unplaced genomic scaffold scaffold_23, whole genome shotgun sequence</fullName>
    </submittedName>
</protein>
<feature type="domain" description="L-tryptophan decarboxylase PsiD-like" evidence="3">
    <location>
        <begin position="86"/>
        <end position="218"/>
    </location>
</feature>
<reference evidence="5" key="2">
    <citation type="submission" date="2015-01" db="EMBL/GenBank/DDBJ databases">
        <title>Evolutionary Origins and Diversification of the Mycorrhizal Mutualists.</title>
        <authorList>
            <consortium name="DOE Joint Genome Institute"/>
            <consortium name="Mycorrhizal Genomics Consortium"/>
            <person name="Kohler A."/>
            <person name="Kuo A."/>
            <person name="Nagy L.G."/>
            <person name="Floudas D."/>
            <person name="Copeland A."/>
            <person name="Barry K.W."/>
            <person name="Cichocki N."/>
            <person name="Veneault-Fourrey C."/>
            <person name="LaButti K."/>
            <person name="Lindquist E.A."/>
            <person name="Lipzen A."/>
            <person name="Lundell T."/>
            <person name="Morin E."/>
            <person name="Murat C."/>
            <person name="Riley R."/>
            <person name="Ohm R."/>
            <person name="Sun H."/>
            <person name="Tunlid A."/>
            <person name="Henrissat B."/>
            <person name="Grigoriev I.V."/>
            <person name="Hibbett D.S."/>
            <person name="Martin F."/>
        </authorList>
    </citation>
    <scope>NUCLEOTIDE SEQUENCE [LARGE SCALE GENOMIC DNA]</scope>
    <source>
        <strain evidence="5">441</strain>
    </source>
</reference>
<name>A0A0C9ZTE9_9AGAM</name>
<dbReference type="STRING" id="765257.A0A0C9ZTE9"/>
<keyword evidence="1" id="KW-0210">Decarboxylase</keyword>
<dbReference type="HOGENOM" id="CLU_033450_0_0_1"/>
<dbReference type="Pfam" id="PF02666">
    <property type="entry name" value="PS_Dcarbxylase"/>
    <property type="match status" value="1"/>
</dbReference>
<dbReference type="Pfam" id="PF12588">
    <property type="entry name" value="PSDC"/>
    <property type="match status" value="1"/>
</dbReference>
<evidence type="ECO:0000256" key="2">
    <source>
        <dbReference type="ARBA" id="ARBA00023239"/>
    </source>
</evidence>
<dbReference type="AlphaFoldDB" id="A0A0C9ZTE9"/>